<proteinExistence type="predicted"/>
<dbReference type="EMBL" id="CP058910">
    <property type="protein sequence ID" value="QLH76013.1"/>
    <property type="molecule type" value="Genomic_DNA"/>
</dbReference>
<organism evidence="2 3">
    <name type="scientific">Halosimplex rubrum</name>
    <dbReference type="NCBI Taxonomy" id="869889"/>
    <lineage>
        <taxon>Archaea</taxon>
        <taxon>Methanobacteriati</taxon>
        <taxon>Methanobacteriota</taxon>
        <taxon>Stenosarchaea group</taxon>
        <taxon>Halobacteria</taxon>
        <taxon>Halobacteriales</taxon>
        <taxon>Haloarculaceae</taxon>
        <taxon>Halosimplex</taxon>
    </lineage>
</organism>
<dbReference type="RefSeq" id="WP_179909957.1">
    <property type="nucleotide sequence ID" value="NZ_CP058910.1"/>
</dbReference>
<keyword evidence="3" id="KW-1185">Reference proteome</keyword>
<dbReference type="InterPro" id="IPR055811">
    <property type="entry name" value="DUF7387"/>
</dbReference>
<dbReference type="Proteomes" id="UP000509667">
    <property type="component" value="Chromosome"/>
</dbReference>
<dbReference type="Gene3D" id="3.30.160.250">
    <property type="match status" value="1"/>
</dbReference>
<reference evidence="2 3" key="1">
    <citation type="submission" date="2020-07" db="EMBL/GenBank/DDBJ databases">
        <title>Halosimplex pelagicum sp. nov. and Halosimplex rubrum sp. nov., isolated from salted brown alga Laminaria, and emended description of the genus Halosimplex.</title>
        <authorList>
            <person name="Cui H."/>
        </authorList>
    </citation>
    <scope>NUCLEOTIDE SEQUENCE [LARGE SCALE GENOMIC DNA]</scope>
    <source>
        <strain evidence="2 3">R27</strain>
    </source>
</reference>
<name>A0A7D5T3J6_9EURY</name>
<gene>
    <name evidence="2" type="ORF">HZS55_01240</name>
</gene>
<feature type="region of interest" description="Disordered" evidence="1">
    <location>
        <begin position="52"/>
        <end position="74"/>
    </location>
</feature>
<dbReference type="KEGG" id="hrr:HZS55_01240"/>
<accession>A0A7D5T3J6</accession>
<dbReference type="SUPFAM" id="SSF143100">
    <property type="entry name" value="TTHA1013/TTHA0281-like"/>
    <property type="match status" value="1"/>
</dbReference>
<evidence type="ECO:0000313" key="3">
    <source>
        <dbReference type="Proteomes" id="UP000509667"/>
    </source>
</evidence>
<protein>
    <submittedName>
        <fullName evidence="2">Type II toxin-antitoxin system HicB family antitoxin</fullName>
    </submittedName>
</protein>
<dbReference type="OrthoDB" id="237767at2157"/>
<dbReference type="AlphaFoldDB" id="A0A7D5T3J6"/>
<evidence type="ECO:0000256" key="1">
    <source>
        <dbReference type="SAM" id="MobiDB-lite"/>
    </source>
</evidence>
<evidence type="ECO:0000313" key="2">
    <source>
        <dbReference type="EMBL" id="QLH76013.1"/>
    </source>
</evidence>
<sequence>MGVQSREPDEFDTVTLTESDGYVVARDDDSGVASQGDTKAEALANLAEALELHERPDPDDAELEEATAPWLTDE</sequence>
<dbReference type="GeneID" id="56076445"/>
<dbReference type="Pfam" id="PF24113">
    <property type="entry name" value="DUF7387"/>
    <property type="match status" value="1"/>
</dbReference>
<dbReference type="InterPro" id="IPR035069">
    <property type="entry name" value="TTHA1013/TTHA0281-like"/>
</dbReference>